<dbReference type="RefSeq" id="WP_164931134.1">
    <property type="nucleotide sequence ID" value="NZ_BMCX01000001.1"/>
</dbReference>
<dbReference type="InterPro" id="IPR020845">
    <property type="entry name" value="AMP-binding_CS"/>
</dbReference>
<name>A0A410W7A6_9CORY</name>
<proteinExistence type="predicted"/>
<dbReference type="InterPro" id="IPR050237">
    <property type="entry name" value="ATP-dep_AMP-bd_enzyme"/>
</dbReference>
<dbReference type="InterPro" id="IPR025110">
    <property type="entry name" value="AMP-bd_C"/>
</dbReference>
<keyword evidence="2" id="KW-1185">Reference proteome</keyword>
<dbReference type="KEGG" id="cpeg:CPELA_02385"/>
<dbReference type="GO" id="GO:0004467">
    <property type="term" value="F:long-chain fatty acid-CoA ligase activity"/>
    <property type="evidence" value="ECO:0007669"/>
    <property type="project" value="UniProtKB-EC"/>
</dbReference>
<reference evidence="1 2" key="1">
    <citation type="submission" date="2019-01" db="EMBL/GenBank/DDBJ databases">
        <authorList>
            <person name="Ruckert C."/>
            <person name="Busche T."/>
            <person name="Kalinowski J."/>
        </authorList>
    </citation>
    <scope>NUCLEOTIDE SEQUENCE [LARGE SCALE GENOMIC DNA]</scope>
    <source>
        <strain evidence="1 2">136/3</strain>
    </source>
</reference>
<evidence type="ECO:0000313" key="2">
    <source>
        <dbReference type="Proteomes" id="UP000288929"/>
    </source>
</evidence>
<dbReference type="InterPro" id="IPR045851">
    <property type="entry name" value="AMP-bd_C_sf"/>
</dbReference>
<dbReference type="CDD" id="cd04433">
    <property type="entry name" value="AFD_class_I"/>
    <property type="match status" value="1"/>
</dbReference>
<dbReference type="AlphaFoldDB" id="A0A410W7A6"/>
<dbReference type="EC" id="6.2.1.3" evidence="1"/>
<sequence length="569" mass="63938">MSRYTLSARVKTNIARRHVAHQFLHFLQRMRQRKIISFGGPKEILADVQNIRRWGGLEATIVSRAARQVPDRVALIDDDGQLTYKQLIDEAEKLARALHQRGCHSGANVAVMALNGRGVILPLIARQMAGFNIFLINGNSSAVQIEEYLDFHDIKAMIVDEEFLERMTDAARQRTVLIAHLEDEPVETGDVDGRPYETMQHAMDTADMSVDLPEKPARSHHVLMTSGTTGMPKAVIRRHLKSPQSSANIAAVVPFERNMRVLLSAVLFHAYGWAYLGMALITQSTIVTHRHFDATKVLDDFKEHDITLWVAAATRIRGVVAYMDDNNIDHYEGLKAITNSGSILLPIEIQKTYEKFGPVLCSMYGSSETTAISTAGPHDLIRDPHLSGFIYPGCIVKIFDDNGNELPDGQEGVVAISSYDLFAGYTDPAIEPRMIDGMYYMGDRGYKKGNRLYILGRDDDLVITQFAEKIYPVEIMDEVMRLDEIRDCFVHGVPDEHTGQALRAYVIAKDDIAPDTIREHVRAHLSDAHVPRDVVYVEDFKRGPTGKVLARFLPEPDEHNQREEANAQR</sequence>
<dbReference type="Gene3D" id="3.30.300.30">
    <property type="match status" value="1"/>
</dbReference>
<dbReference type="Pfam" id="PF13193">
    <property type="entry name" value="AMP-binding_C"/>
    <property type="match status" value="1"/>
</dbReference>
<protein>
    <submittedName>
        <fullName evidence="1">Long-chain-fatty-acid--CoA ligase</fullName>
        <ecNumber evidence="1">6.2.1.3</ecNumber>
    </submittedName>
</protein>
<dbReference type="InterPro" id="IPR000873">
    <property type="entry name" value="AMP-dep_synth/lig_dom"/>
</dbReference>
<dbReference type="SUPFAM" id="SSF56801">
    <property type="entry name" value="Acetyl-CoA synthetase-like"/>
    <property type="match status" value="1"/>
</dbReference>
<gene>
    <name evidence="1" type="primary">lcfB1</name>
    <name evidence="1" type="ORF">CPELA_02385</name>
</gene>
<dbReference type="EMBL" id="CP035299">
    <property type="protein sequence ID" value="QAU51766.1"/>
    <property type="molecule type" value="Genomic_DNA"/>
</dbReference>
<dbReference type="PANTHER" id="PTHR43767:SF1">
    <property type="entry name" value="NONRIBOSOMAL PEPTIDE SYNTHASE PES1 (EUROFUNG)-RELATED"/>
    <property type="match status" value="1"/>
</dbReference>
<dbReference type="InterPro" id="IPR042099">
    <property type="entry name" value="ANL_N_sf"/>
</dbReference>
<dbReference type="Gene3D" id="3.40.50.12780">
    <property type="entry name" value="N-terminal domain of ligase-like"/>
    <property type="match status" value="1"/>
</dbReference>
<dbReference type="Proteomes" id="UP000288929">
    <property type="component" value="Chromosome"/>
</dbReference>
<accession>A0A410W7A6</accession>
<dbReference type="PANTHER" id="PTHR43767">
    <property type="entry name" value="LONG-CHAIN-FATTY-ACID--COA LIGASE"/>
    <property type="match status" value="1"/>
</dbReference>
<dbReference type="PROSITE" id="PS00455">
    <property type="entry name" value="AMP_BINDING"/>
    <property type="match status" value="1"/>
</dbReference>
<organism evidence="1 2">
    <name type="scientific">Corynebacterium pelargi</name>
    <dbReference type="NCBI Taxonomy" id="1471400"/>
    <lineage>
        <taxon>Bacteria</taxon>
        <taxon>Bacillati</taxon>
        <taxon>Actinomycetota</taxon>
        <taxon>Actinomycetes</taxon>
        <taxon>Mycobacteriales</taxon>
        <taxon>Corynebacteriaceae</taxon>
        <taxon>Corynebacterium</taxon>
    </lineage>
</organism>
<keyword evidence="1" id="KW-0436">Ligase</keyword>
<dbReference type="Pfam" id="PF00501">
    <property type="entry name" value="AMP-binding"/>
    <property type="match status" value="1"/>
</dbReference>
<evidence type="ECO:0000313" key="1">
    <source>
        <dbReference type="EMBL" id="QAU51766.1"/>
    </source>
</evidence>